<protein>
    <submittedName>
        <fullName evidence="1">Uncharacterized protein</fullName>
    </submittedName>
</protein>
<dbReference type="AlphaFoldDB" id="A0A3N0YGU2"/>
<sequence length="277" mass="30323">MERIPEATIVPELELEDESDLVCEPIPVSVSVGILIEYKGMKLSTTLIPNVEVSVLSLNSIVIIRNVKRLVPSLLHRLHCGPSSLKLQKTPSSLQLRLGQSSPCLRYGLMVHPFDSTGLLSLKLHQTPSSFQLRLSQSSPWLRHRLLVLRLLLLLPPLWLHQALIPHASSDSLVPSALPWLLALKFHQTPLSLQPQSVITLFAPWTSGLPATLSPSTPLAPPGSYPSISARLPHPFSSTLVSHHPGCATDSPFLPWACILMALFGVTPWLLPQSSPP</sequence>
<name>A0A3N0YGU2_ANAGA</name>
<reference evidence="1 2" key="1">
    <citation type="submission" date="2018-10" db="EMBL/GenBank/DDBJ databases">
        <title>Genome assembly for a Yunnan-Guizhou Plateau 3E fish, Anabarilius grahami (Regan), and its evolutionary and genetic applications.</title>
        <authorList>
            <person name="Jiang W."/>
        </authorList>
    </citation>
    <scope>NUCLEOTIDE SEQUENCE [LARGE SCALE GENOMIC DNA]</scope>
    <source>
        <strain evidence="1">AG-KIZ</strain>
        <tissue evidence="1">Muscle</tissue>
    </source>
</reference>
<gene>
    <name evidence="1" type="ORF">DPX16_4718</name>
</gene>
<comment type="caution">
    <text evidence="1">The sequence shown here is derived from an EMBL/GenBank/DDBJ whole genome shotgun (WGS) entry which is preliminary data.</text>
</comment>
<dbReference type="EMBL" id="RJVU01042594">
    <property type="protein sequence ID" value="ROL45377.1"/>
    <property type="molecule type" value="Genomic_DNA"/>
</dbReference>
<accession>A0A3N0YGU2</accession>
<organism evidence="1 2">
    <name type="scientific">Anabarilius grahami</name>
    <name type="common">Kanglang fish</name>
    <name type="synonym">Barilius grahami</name>
    <dbReference type="NCBI Taxonomy" id="495550"/>
    <lineage>
        <taxon>Eukaryota</taxon>
        <taxon>Metazoa</taxon>
        <taxon>Chordata</taxon>
        <taxon>Craniata</taxon>
        <taxon>Vertebrata</taxon>
        <taxon>Euteleostomi</taxon>
        <taxon>Actinopterygii</taxon>
        <taxon>Neopterygii</taxon>
        <taxon>Teleostei</taxon>
        <taxon>Ostariophysi</taxon>
        <taxon>Cypriniformes</taxon>
        <taxon>Xenocyprididae</taxon>
        <taxon>Xenocypridinae</taxon>
        <taxon>Xenocypridinae incertae sedis</taxon>
        <taxon>Anabarilius</taxon>
    </lineage>
</organism>
<proteinExistence type="predicted"/>
<evidence type="ECO:0000313" key="2">
    <source>
        <dbReference type="Proteomes" id="UP000281406"/>
    </source>
</evidence>
<dbReference type="Proteomes" id="UP000281406">
    <property type="component" value="Unassembled WGS sequence"/>
</dbReference>
<evidence type="ECO:0000313" key="1">
    <source>
        <dbReference type="EMBL" id="ROL45377.1"/>
    </source>
</evidence>
<keyword evidence="2" id="KW-1185">Reference proteome</keyword>